<dbReference type="EMBL" id="FUEG01000010">
    <property type="protein sequence ID" value="SJL09416.1"/>
    <property type="molecule type" value="Genomic_DNA"/>
</dbReference>
<name>A0A284RKY2_ARMOS</name>
<keyword evidence="2" id="KW-1185">Reference proteome</keyword>
<evidence type="ECO:0000313" key="1">
    <source>
        <dbReference type="EMBL" id="SJL09416.1"/>
    </source>
</evidence>
<reference evidence="2" key="1">
    <citation type="journal article" date="2017" name="Nat. Ecol. Evol.">
        <title>Genome expansion and lineage-specific genetic innovations in the forest pathogenic fungi Armillaria.</title>
        <authorList>
            <person name="Sipos G."/>
            <person name="Prasanna A.N."/>
            <person name="Walter M.C."/>
            <person name="O'Connor E."/>
            <person name="Balint B."/>
            <person name="Krizsan K."/>
            <person name="Kiss B."/>
            <person name="Hess J."/>
            <person name="Varga T."/>
            <person name="Slot J."/>
            <person name="Riley R."/>
            <person name="Boka B."/>
            <person name="Rigling D."/>
            <person name="Barry K."/>
            <person name="Lee J."/>
            <person name="Mihaltcheva S."/>
            <person name="LaButti K."/>
            <person name="Lipzen A."/>
            <person name="Waldron R."/>
            <person name="Moloney N.M."/>
            <person name="Sperisen C."/>
            <person name="Kredics L."/>
            <person name="Vagvoelgyi C."/>
            <person name="Patrignani A."/>
            <person name="Fitzpatrick D."/>
            <person name="Nagy I."/>
            <person name="Doyle S."/>
            <person name="Anderson J.B."/>
            <person name="Grigoriev I.V."/>
            <person name="Gueldener U."/>
            <person name="Muensterkoetter M."/>
            <person name="Nagy L.G."/>
        </authorList>
    </citation>
    <scope>NUCLEOTIDE SEQUENCE [LARGE SCALE GENOMIC DNA]</scope>
    <source>
        <strain evidence="2">C18/9</strain>
    </source>
</reference>
<dbReference type="AlphaFoldDB" id="A0A284RKY2"/>
<organism evidence="1 2">
    <name type="scientific">Armillaria ostoyae</name>
    <name type="common">Armillaria root rot fungus</name>
    <dbReference type="NCBI Taxonomy" id="47428"/>
    <lineage>
        <taxon>Eukaryota</taxon>
        <taxon>Fungi</taxon>
        <taxon>Dikarya</taxon>
        <taxon>Basidiomycota</taxon>
        <taxon>Agaricomycotina</taxon>
        <taxon>Agaricomycetes</taxon>
        <taxon>Agaricomycetidae</taxon>
        <taxon>Agaricales</taxon>
        <taxon>Marasmiineae</taxon>
        <taxon>Physalacriaceae</taxon>
        <taxon>Armillaria</taxon>
    </lineage>
</organism>
<proteinExistence type="predicted"/>
<accession>A0A284RKY2</accession>
<gene>
    <name evidence="1" type="ORF">ARMOST_12794</name>
</gene>
<dbReference type="OrthoDB" id="2836053at2759"/>
<protein>
    <submittedName>
        <fullName evidence="1">Uncharacterized protein</fullName>
    </submittedName>
</protein>
<sequence>MRVQLPTELIECIVLEFWYSEHPSDDRITFMTACPLINSIWKDIYARITSRDIYVPTVAYLLYLSSIISSNDSAIYPTSLPDSTRTITCYVDLIKSTEDAAKEPYSVFCSLPNYIGLRRCFPNIERINLEIKFRIGWHRRFLYHHQLFRTRVSIVLEQANAQLCVLPVDWSIVVDDPPNVEEVGFALRGSWSRILSEISFDMVQSGQNFREIWFTASIYSAVDSSVYQGGARHFHGRVFIKEKKGDLRDINYRFKKAARTSWNLKSVFSRIQEDLDFIFSSDDAIESRAWDYVLTQKRLNIFH</sequence>
<dbReference type="Proteomes" id="UP000219338">
    <property type="component" value="Unassembled WGS sequence"/>
</dbReference>
<evidence type="ECO:0000313" key="2">
    <source>
        <dbReference type="Proteomes" id="UP000219338"/>
    </source>
</evidence>